<accession>A0AAE1BRQ2</accession>
<protein>
    <submittedName>
        <fullName evidence="2">Uncharacterized protein</fullName>
    </submittedName>
</protein>
<evidence type="ECO:0000313" key="3">
    <source>
        <dbReference type="Proteomes" id="UP001286313"/>
    </source>
</evidence>
<evidence type="ECO:0000256" key="1">
    <source>
        <dbReference type="SAM" id="MobiDB-lite"/>
    </source>
</evidence>
<reference evidence="2" key="1">
    <citation type="submission" date="2023-10" db="EMBL/GenBank/DDBJ databases">
        <title>Genome assemblies of two species of porcelain crab, Petrolisthes cinctipes and Petrolisthes manimaculis (Anomura: Porcellanidae).</title>
        <authorList>
            <person name="Angst P."/>
        </authorList>
    </citation>
    <scope>NUCLEOTIDE SEQUENCE</scope>
    <source>
        <strain evidence="2">PB745_01</strain>
        <tissue evidence="2">Gill</tissue>
    </source>
</reference>
<feature type="compositionally biased region" description="Basic and acidic residues" evidence="1">
    <location>
        <begin position="14"/>
        <end position="24"/>
    </location>
</feature>
<dbReference type="Proteomes" id="UP001286313">
    <property type="component" value="Unassembled WGS sequence"/>
</dbReference>
<sequence>MEQGGVERNGTGRGGEKWDRNGRECKRRPTTPDVTLIPSAIIECRQRGPRVTFDGEAGDVTWPDVEGCSSPLAGRLVNVNTISLQWQFPRANVPPSHRTAPLLSVRSGIRSKAQFYCCSRKVWPPSVQSSKHKRLIRMQTRYSLRRGLDTLSKLEET</sequence>
<dbReference type="EMBL" id="JAWQEG010006707">
    <property type="protein sequence ID" value="KAK3854104.1"/>
    <property type="molecule type" value="Genomic_DNA"/>
</dbReference>
<name>A0AAE1BRQ2_PETCI</name>
<gene>
    <name evidence="2" type="ORF">Pcinc_039393</name>
</gene>
<proteinExistence type="predicted"/>
<comment type="caution">
    <text evidence="2">The sequence shown here is derived from an EMBL/GenBank/DDBJ whole genome shotgun (WGS) entry which is preliminary data.</text>
</comment>
<feature type="region of interest" description="Disordered" evidence="1">
    <location>
        <begin position="1"/>
        <end position="31"/>
    </location>
</feature>
<keyword evidence="3" id="KW-1185">Reference proteome</keyword>
<organism evidence="2 3">
    <name type="scientific">Petrolisthes cinctipes</name>
    <name type="common">Flat porcelain crab</name>
    <dbReference type="NCBI Taxonomy" id="88211"/>
    <lineage>
        <taxon>Eukaryota</taxon>
        <taxon>Metazoa</taxon>
        <taxon>Ecdysozoa</taxon>
        <taxon>Arthropoda</taxon>
        <taxon>Crustacea</taxon>
        <taxon>Multicrustacea</taxon>
        <taxon>Malacostraca</taxon>
        <taxon>Eumalacostraca</taxon>
        <taxon>Eucarida</taxon>
        <taxon>Decapoda</taxon>
        <taxon>Pleocyemata</taxon>
        <taxon>Anomura</taxon>
        <taxon>Galatheoidea</taxon>
        <taxon>Porcellanidae</taxon>
        <taxon>Petrolisthes</taxon>
    </lineage>
</organism>
<dbReference type="AlphaFoldDB" id="A0AAE1BRQ2"/>
<evidence type="ECO:0000313" key="2">
    <source>
        <dbReference type="EMBL" id="KAK3854104.1"/>
    </source>
</evidence>